<evidence type="ECO:0000313" key="4">
    <source>
        <dbReference type="EMBL" id="MBH0781620.1"/>
    </source>
</evidence>
<dbReference type="AlphaFoldDB" id="A0A931IJV6"/>
<dbReference type="PROSITE" id="PS51257">
    <property type="entry name" value="PROKAR_LIPOPROTEIN"/>
    <property type="match status" value="1"/>
</dbReference>
<name>A0A931IJV6_9NOCA</name>
<dbReference type="GO" id="GO:0004869">
    <property type="term" value="F:cysteine-type endopeptidase inhibitor activity"/>
    <property type="evidence" value="ECO:0007669"/>
    <property type="project" value="UniProtKB-KW"/>
</dbReference>
<keyword evidence="2" id="KW-0789">Thiol protease inhibitor</keyword>
<organism evidence="4 5">
    <name type="scientific">Nocardia bovistercoris</name>
    <dbReference type="NCBI Taxonomy" id="2785916"/>
    <lineage>
        <taxon>Bacteria</taxon>
        <taxon>Bacillati</taxon>
        <taxon>Actinomycetota</taxon>
        <taxon>Actinomycetes</taxon>
        <taxon>Mycobacteriales</taxon>
        <taxon>Nocardiaceae</taxon>
        <taxon>Nocardia</taxon>
    </lineage>
</organism>
<protein>
    <submittedName>
        <fullName evidence="4">Protease inhibitor I42 family protein</fullName>
    </submittedName>
</protein>
<comment type="caution">
    <text evidence="4">The sequence shown here is derived from an EMBL/GenBank/DDBJ whole genome shotgun (WGS) entry which is preliminary data.</text>
</comment>
<proteinExistence type="predicted"/>
<dbReference type="PANTHER" id="PTHR36530">
    <property type="entry name" value="INHIBITOR OF CYSTEINE PEPTIDASE"/>
    <property type="match status" value="1"/>
</dbReference>
<keyword evidence="5" id="KW-1185">Reference proteome</keyword>
<evidence type="ECO:0000313" key="5">
    <source>
        <dbReference type="Proteomes" id="UP000655751"/>
    </source>
</evidence>
<dbReference type="PANTHER" id="PTHR36530:SF1">
    <property type="entry name" value="AMOEBIASIN-1"/>
    <property type="match status" value="1"/>
</dbReference>
<feature type="domain" description="Proteinase inhibitor I42 chagasin" evidence="3">
    <location>
        <begin position="58"/>
        <end position="148"/>
    </location>
</feature>
<dbReference type="Gene3D" id="2.60.40.2020">
    <property type="match status" value="1"/>
</dbReference>
<evidence type="ECO:0000259" key="3">
    <source>
        <dbReference type="Pfam" id="PF09394"/>
    </source>
</evidence>
<dbReference type="InterPro" id="IPR036331">
    <property type="entry name" value="Chagasin-like_sf"/>
</dbReference>
<dbReference type="InterPro" id="IPR018990">
    <property type="entry name" value="Prot_inh_I42_chagasin"/>
</dbReference>
<dbReference type="Proteomes" id="UP000655751">
    <property type="component" value="Unassembled WGS sequence"/>
</dbReference>
<sequence length="151" mass="15954">MRRIGTVVVLAVGIAGCGAPESGIHEADGVRSPARAFAADHVLALVVTEADDGSRRNLAIDQRLTVALPADPSTGYRWRLAHLDPTIVRPIGHPDSGEDSAVPEPPGSAGIETWTFTGNAVGSGPLVMEYARPWEHDVLPARTFTVTIEVN</sequence>
<dbReference type="EMBL" id="JADMLG010000027">
    <property type="protein sequence ID" value="MBH0781620.1"/>
    <property type="molecule type" value="Genomic_DNA"/>
</dbReference>
<reference evidence="4" key="1">
    <citation type="submission" date="2020-11" db="EMBL/GenBank/DDBJ databases">
        <title>Nocardia NEAU-351.nov., a novel actinomycete isolated from the cow dung.</title>
        <authorList>
            <person name="Zhang X."/>
        </authorList>
    </citation>
    <scope>NUCLEOTIDE SEQUENCE</scope>
    <source>
        <strain evidence="4">NEAU-351</strain>
    </source>
</reference>
<dbReference type="RefSeq" id="WP_196153905.1">
    <property type="nucleotide sequence ID" value="NZ_JADMLG010000027.1"/>
</dbReference>
<gene>
    <name evidence="4" type="ORF">IT779_35645</name>
</gene>
<dbReference type="Pfam" id="PF09394">
    <property type="entry name" value="Inhibitor_I42"/>
    <property type="match status" value="1"/>
</dbReference>
<evidence type="ECO:0000256" key="2">
    <source>
        <dbReference type="ARBA" id="ARBA00022704"/>
    </source>
</evidence>
<dbReference type="SUPFAM" id="SSF141066">
    <property type="entry name" value="ICP-like"/>
    <property type="match status" value="1"/>
</dbReference>
<dbReference type="InterPro" id="IPR052781">
    <property type="entry name" value="Cys_protease_inhibitor_I42"/>
</dbReference>
<keyword evidence="1" id="KW-0646">Protease inhibitor</keyword>
<accession>A0A931IJV6</accession>
<evidence type="ECO:0000256" key="1">
    <source>
        <dbReference type="ARBA" id="ARBA00022690"/>
    </source>
</evidence>